<dbReference type="AlphaFoldDB" id="A0A1Z5AZ88"/>
<accession>A0A1Z5AZ88</accession>
<keyword evidence="4" id="KW-1133">Transmembrane helix</keyword>
<dbReference type="InterPro" id="IPR013783">
    <property type="entry name" value="Ig-like_fold"/>
</dbReference>
<dbReference type="Proteomes" id="UP000464233">
    <property type="component" value="Plasmid LMA_pa"/>
</dbReference>
<evidence type="ECO:0000313" key="7">
    <source>
        <dbReference type="EMBL" id="CRI06668.1"/>
    </source>
</evidence>
<keyword evidence="3 5" id="KW-0732">Signal</keyword>
<feature type="signal peptide" evidence="5">
    <location>
        <begin position="1"/>
        <end position="22"/>
    </location>
</feature>
<dbReference type="Pfam" id="PF17802">
    <property type="entry name" value="SpaA"/>
    <property type="match status" value="4"/>
</dbReference>
<dbReference type="NCBIfam" id="TIGR01167">
    <property type="entry name" value="LPXTG_anchor"/>
    <property type="match status" value="1"/>
</dbReference>
<evidence type="ECO:0000259" key="6">
    <source>
        <dbReference type="Pfam" id="PF17802"/>
    </source>
</evidence>
<dbReference type="PANTHER" id="PTHR36108:SF13">
    <property type="entry name" value="COLOSSIN-B-RELATED"/>
    <property type="match status" value="1"/>
</dbReference>
<evidence type="ECO:0000256" key="3">
    <source>
        <dbReference type="ARBA" id="ARBA00022729"/>
    </source>
</evidence>
<feature type="domain" description="SpaA-like prealbumin fold" evidence="6">
    <location>
        <begin position="384"/>
        <end position="469"/>
    </location>
</feature>
<name>A0A1Z5AZ88_CARML</name>
<feature type="domain" description="SpaA-like prealbumin fold" evidence="6">
    <location>
        <begin position="562"/>
        <end position="648"/>
    </location>
</feature>
<keyword evidence="4" id="KW-0812">Transmembrane</keyword>
<feature type="domain" description="SpaA-like prealbumin fold" evidence="6">
    <location>
        <begin position="473"/>
        <end position="558"/>
    </location>
</feature>
<keyword evidence="2" id="KW-0964">Secreted</keyword>
<organism evidence="7 8">
    <name type="scientific">Carnobacterium maltaromaticum</name>
    <name type="common">Carnobacterium piscicola</name>
    <dbReference type="NCBI Taxonomy" id="2751"/>
    <lineage>
        <taxon>Bacteria</taxon>
        <taxon>Bacillati</taxon>
        <taxon>Bacillota</taxon>
        <taxon>Bacilli</taxon>
        <taxon>Lactobacillales</taxon>
        <taxon>Carnobacteriaceae</taxon>
        <taxon>Carnobacterium</taxon>
    </lineage>
</organism>
<evidence type="ECO:0000256" key="5">
    <source>
        <dbReference type="SAM" id="SignalP"/>
    </source>
</evidence>
<dbReference type="InterPro" id="IPR041033">
    <property type="entry name" value="SpaA_PFL_dom_1"/>
</dbReference>
<evidence type="ECO:0000256" key="1">
    <source>
        <dbReference type="ARBA" id="ARBA00007257"/>
    </source>
</evidence>
<comment type="similarity">
    <text evidence="1">Belongs to the serine-aspartate repeat-containing protein (SDr) family.</text>
</comment>
<dbReference type="PANTHER" id="PTHR36108">
    <property type="entry name" value="COLOSSIN-B-RELATED"/>
    <property type="match status" value="1"/>
</dbReference>
<feature type="transmembrane region" description="Helical" evidence="4">
    <location>
        <begin position="666"/>
        <end position="685"/>
    </location>
</feature>
<sequence>MVMVIIFATVGQLIFPSTQAYAANGKTTITTIERDVTYLTSELDGTTPVRMVDRLRNDIGNVVFCINFNLPSPDGLEYTSYDQLDNATSYLMNAFYNGNANLTGNKAIDEYIVQATIHNIKTPNEFSLDRAFVDPHGILPRIAKLKAEALQAPAPSTPVFDNQLSVDKSSVPSSISDNNNISEEVTVNVKGSGTVSAVLNNATPGSYIADENGNKLTQIQNGSKVRIVVPMVETNGMALNPSVSMEADFVQGYQVAVRYGGHAGFQDIAQYETKEFNENLKTVFSTQIDEQLGSIKGVKVTESEEPLEGVVFELQNEAGEKIQESVSQSDGTWGFNNISFGNYYWLETRTVEGYVINGERHAVTVNFENQNIDSGNFVNKLKAGKISFNKVDSDNNPLPGAEMTLTDNAGEQTIKETDEKGNVVFDIVANKTYTLEETKNPTGYKGTFKQEGITLENDGETFEYTAVNELKTGKITLNKVDKEGKILPGAEFTLTDNEGEKFVQVTNELGNVEFDIVANKTYTLEETKNPTGYKGTFKQENITLENDGDIFEYTATNELNVGKVKLNKVDQDGKALAGAEMTLTDNEGKKIVKVTNKEGIAEFDIVANKTYSLEETKNPTGYTGAFKQEGITVKNDGDVFEYTATNEKIKVAKIMGTFPKTGENTGSFAIIGILLIGLIALGFVVRNNRLKKEKNKLMEKVALYGFGGEQSIFSETEDQVECEVATILVEGIIETGSKAGLKNEKAIRLLEKVELVYLTSTTENSDLQPVKQL</sequence>
<reference evidence="7 8" key="1">
    <citation type="submission" date="2015-04" db="EMBL/GenBank/DDBJ databases">
        <title>Carnobacterium maltaromaticum LMA28 complete chromosome sequence.</title>
        <authorList>
            <person name="Borges F."/>
            <person name="Cailliez-Grimal C."/>
        </authorList>
    </citation>
    <scope>NUCLEOTIDE SEQUENCE [LARGE SCALE GENOMIC DNA]</scope>
    <source>
        <strain evidence="7 8">LMA28</strain>
        <plasmid evidence="8">Chromosome</plasmid>
    </source>
</reference>
<evidence type="ECO:0000256" key="2">
    <source>
        <dbReference type="ARBA" id="ARBA00022525"/>
    </source>
</evidence>
<dbReference type="RefSeq" id="WP_176455268.1">
    <property type="nucleotide sequence ID" value="NZ_LN846932.1"/>
</dbReference>
<feature type="chain" id="PRO_5012938762" evidence="5">
    <location>
        <begin position="23"/>
        <end position="773"/>
    </location>
</feature>
<proteinExistence type="inferred from homology"/>
<keyword evidence="7" id="KW-0614">Plasmid</keyword>
<feature type="domain" description="SpaA-like prealbumin fold" evidence="6">
    <location>
        <begin position="293"/>
        <end position="369"/>
    </location>
</feature>
<evidence type="ECO:0000313" key="8">
    <source>
        <dbReference type="Proteomes" id="UP000464233"/>
    </source>
</evidence>
<dbReference type="EMBL" id="LN846932">
    <property type="protein sequence ID" value="CRI06668.1"/>
    <property type="molecule type" value="Genomic_DNA"/>
</dbReference>
<dbReference type="Gene3D" id="2.60.40.10">
    <property type="entry name" value="Immunoglobulins"/>
    <property type="match status" value="4"/>
</dbReference>
<gene>
    <name evidence="7" type="ORF">BN424_pa0003</name>
</gene>
<evidence type="ECO:0000256" key="4">
    <source>
        <dbReference type="SAM" id="Phobius"/>
    </source>
</evidence>
<protein>
    <submittedName>
        <fullName evidence="7">Cell wall surface anchor family protein (LPXTG motif) (Modular protein)</fullName>
    </submittedName>
</protein>
<reference evidence="7 8" key="2">
    <citation type="submission" date="2015-04" db="EMBL/GenBank/DDBJ databases">
        <title>Carnobacterium maltaromaticum LMA28 plasmids.</title>
        <authorList>
            <person name="Cailliez-Grimal C."/>
            <person name="Iskandar C."/>
        </authorList>
    </citation>
    <scope>NUCLEOTIDE SEQUENCE [LARGE SCALE GENOMIC DNA]</scope>
    <source>
        <strain evidence="7 8">LMA28</strain>
        <plasmid evidence="8">Chromosome</plasmid>
    </source>
</reference>
<geneLocation type="plasmid" evidence="7">
    <name>LMA_pa</name>
</geneLocation>
<keyword evidence="4" id="KW-0472">Membrane</keyword>
<dbReference type="SUPFAM" id="SSF49478">
    <property type="entry name" value="Cna protein B-type domain"/>
    <property type="match status" value="4"/>
</dbReference>